<dbReference type="GO" id="GO:0071907">
    <property type="term" value="P:determination of digestive tract left/right asymmetry"/>
    <property type="evidence" value="ECO:0007669"/>
    <property type="project" value="EnsemblMetazoa"/>
</dbReference>
<name>B4H4R0_DROPE</name>
<dbReference type="Gene3D" id="2.60.40.10">
    <property type="entry name" value="Immunoglobulins"/>
    <property type="match status" value="5"/>
</dbReference>
<dbReference type="SMART" id="SM00060">
    <property type="entry name" value="FN3"/>
    <property type="match status" value="4"/>
</dbReference>
<dbReference type="GO" id="GO:0007259">
    <property type="term" value="P:cell surface receptor signaling pathway via JAK-STAT"/>
    <property type="evidence" value="ECO:0007669"/>
    <property type="project" value="EnsemblMetazoa"/>
</dbReference>
<dbReference type="PANTHER" id="PTHR46957:SF3">
    <property type="entry name" value="CYTOKINE RECEPTOR"/>
    <property type="match status" value="1"/>
</dbReference>
<feature type="compositionally biased region" description="Polar residues" evidence="1">
    <location>
        <begin position="1072"/>
        <end position="1105"/>
    </location>
</feature>
<organism evidence="5">
    <name type="scientific">Drosophila persimilis</name>
    <name type="common">Fruit fly</name>
    <dbReference type="NCBI Taxonomy" id="7234"/>
    <lineage>
        <taxon>Eukaryota</taxon>
        <taxon>Metazoa</taxon>
        <taxon>Ecdysozoa</taxon>
        <taxon>Arthropoda</taxon>
        <taxon>Hexapoda</taxon>
        <taxon>Insecta</taxon>
        <taxon>Pterygota</taxon>
        <taxon>Neoptera</taxon>
        <taxon>Endopterygota</taxon>
        <taxon>Diptera</taxon>
        <taxon>Brachycera</taxon>
        <taxon>Muscomorpha</taxon>
        <taxon>Ephydroidea</taxon>
        <taxon>Drosophilidae</taxon>
        <taxon>Drosophila</taxon>
        <taxon>Sophophora</taxon>
    </lineage>
</organism>
<dbReference type="OMA" id="NLTYCQR"/>
<evidence type="ECO:0000313" key="5">
    <source>
        <dbReference type="Proteomes" id="UP000008744"/>
    </source>
</evidence>
<keyword evidence="2" id="KW-0732">Signal</keyword>
<dbReference type="GO" id="GO:0001745">
    <property type="term" value="P:compound eye morphogenesis"/>
    <property type="evidence" value="ECO:0007669"/>
    <property type="project" value="EnsemblMetazoa"/>
</dbReference>
<accession>B4H4R0</accession>
<dbReference type="InterPro" id="IPR013783">
    <property type="entry name" value="Ig-like_fold"/>
</dbReference>
<dbReference type="GO" id="GO:0007472">
    <property type="term" value="P:wing disc morphogenesis"/>
    <property type="evidence" value="ECO:0007669"/>
    <property type="project" value="EnsemblMetazoa"/>
</dbReference>
<feature type="compositionally biased region" description="Low complexity" evidence="1">
    <location>
        <begin position="983"/>
        <end position="1000"/>
    </location>
</feature>
<dbReference type="InterPro" id="IPR050713">
    <property type="entry name" value="RTP_Phos/Ushers"/>
</dbReference>
<feature type="signal peptide" evidence="2">
    <location>
        <begin position="1"/>
        <end position="27"/>
    </location>
</feature>
<dbReference type="PANTHER" id="PTHR46957">
    <property type="entry name" value="CYTOKINE RECEPTOR"/>
    <property type="match status" value="1"/>
</dbReference>
<dbReference type="GO" id="GO:0007298">
    <property type="term" value="P:border follicle cell migration"/>
    <property type="evidence" value="ECO:0007669"/>
    <property type="project" value="EnsemblMetazoa"/>
</dbReference>
<dbReference type="GO" id="GO:0007424">
    <property type="term" value="P:open tracheal system development"/>
    <property type="evidence" value="ECO:0007669"/>
    <property type="project" value="EnsemblMetazoa"/>
</dbReference>
<feature type="compositionally biased region" description="Basic and acidic residues" evidence="1">
    <location>
        <begin position="1052"/>
        <end position="1069"/>
    </location>
</feature>
<reference evidence="4 5" key="1">
    <citation type="journal article" date="2007" name="Nature">
        <title>Evolution of genes and genomes on the Drosophila phylogeny.</title>
        <authorList>
            <consortium name="Drosophila 12 Genomes Consortium"/>
            <person name="Clark A.G."/>
            <person name="Eisen M.B."/>
            <person name="Smith D.R."/>
            <person name="Bergman C.M."/>
            <person name="Oliver B."/>
            <person name="Markow T.A."/>
            <person name="Kaufman T.C."/>
            <person name="Kellis M."/>
            <person name="Gelbart W."/>
            <person name="Iyer V.N."/>
            <person name="Pollard D.A."/>
            <person name="Sackton T.B."/>
            <person name="Larracuente A.M."/>
            <person name="Singh N.D."/>
            <person name="Abad J.P."/>
            <person name="Abt D.N."/>
            <person name="Adryan B."/>
            <person name="Aguade M."/>
            <person name="Akashi H."/>
            <person name="Anderson W.W."/>
            <person name="Aquadro C.F."/>
            <person name="Ardell D.H."/>
            <person name="Arguello R."/>
            <person name="Artieri C.G."/>
            <person name="Barbash D.A."/>
            <person name="Barker D."/>
            <person name="Barsanti P."/>
            <person name="Batterham P."/>
            <person name="Batzoglou S."/>
            <person name="Begun D."/>
            <person name="Bhutkar A."/>
            <person name="Blanco E."/>
            <person name="Bosak S.A."/>
            <person name="Bradley R.K."/>
            <person name="Brand A.D."/>
            <person name="Brent M.R."/>
            <person name="Brooks A.N."/>
            <person name="Brown R.H."/>
            <person name="Butlin R.K."/>
            <person name="Caggese C."/>
            <person name="Calvi B.R."/>
            <person name="Bernardo de Carvalho A."/>
            <person name="Caspi A."/>
            <person name="Castrezana S."/>
            <person name="Celniker S.E."/>
            <person name="Chang J.L."/>
            <person name="Chapple C."/>
            <person name="Chatterji S."/>
            <person name="Chinwalla A."/>
            <person name="Civetta A."/>
            <person name="Clifton S.W."/>
            <person name="Comeron J.M."/>
            <person name="Costello J.C."/>
            <person name="Coyne J.A."/>
            <person name="Daub J."/>
            <person name="David R.G."/>
            <person name="Delcher A.L."/>
            <person name="Delehaunty K."/>
            <person name="Do C.B."/>
            <person name="Ebling H."/>
            <person name="Edwards K."/>
            <person name="Eickbush T."/>
            <person name="Evans J.D."/>
            <person name="Filipski A."/>
            <person name="Findeiss S."/>
            <person name="Freyhult E."/>
            <person name="Fulton L."/>
            <person name="Fulton R."/>
            <person name="Garcia A.C."/>
            <person name="Gardiner A."/>
            <person name="Garfield D.A."/>
            <person name="Garvin B.E."/>
            <person name="Gibson G."/>
            <person name="Gilbert D."/>
            <person name="Gnerre S."/>
            <person name="Godfrey J."/>
            <person name="Good R."/>
            <person name="Gotea V."/>
            <person name="Gravely B."/>
            <person name="Greenberg A.J."/>
            <person name="Griffiths-Jones S."/>
            <person name="Gross S."/>
            <person name="Guigo R."/>
            <person name="Gustafson E.A."/>
            <person name="Haerty W."/>
            <person name="Hahn M.W."/>
            <person name="Halligan D.L."/>
            <person name="Halpern A.L."/>
            <person name="Halter G.M."/>
            <person name="Han M.V."/>
            <person name="Heger A."/>
            <person name="Hillier L."/>
            <person name="Hinrichs A.S."/>
            <person name="Holmes I."/>
            <person name="Hoskins R.A."/>
            <person name="Hubisz M.J."/>
            <person name="Hultmark D."/>
            <person name="Huntley M.A."/>
            <person name="Jaffe D.B."/>
            <person name="Jagadeeshan S."/>
            <person name="Jeck W.R."/>
            <person name="Johnson J."/>
            <person name="Jones C.D."/>
            <person name="Jordan W.C."/>
            <person name="Karpen G.H."/>
            <person name="Kataoka E."/>
            <person name="Keightley P.D."/>
            <person name="Kheradpour P."/>
            <person name="Kirkness E.F."/>
            <person name="Koerich L.B."/>
            <person name="Kristiansen K."/>
            <person name="Kudrna D."/>
            <person name="Kulathinal R.J."/>
            <person name="Kumar S."/>
            <person name="Kwok R."/>
            <person name="Lander E."/>
            <person name="Langley C.H."/>
            <person name="Lapoint R."/>
            <person name="Lazzaro B.P."/>
            <person name="Lee S.J."/>
            <person name="Levesque L."/>
            <person name="Li R."/>
            <person name="Lin C.F."/>
            <person name="Lin M.F."/>
            <person name="Lindblad-Toh K."/>
            <person name="Llopart A."/>
            <person name="Long M."/>
            <person name="Low L."/>
            <person name="Lozovsky E."/>
            <person name="Lu J."/>
            <person name="Luo M."/>
            <person name="Machado C.A."/>
            <person name="Makalowski W."/>
            <person name="Marzo M."/>
            <person name="Matsuda M."/>
            <person name="Matzkin L."/>
            <person name="McAllister B."/>
            <person name="McBride C.S."/>
            <person name="McKernan B."/>
            <person name="McKernan K."/>
            <person name="Mendez-Lago M."/>
            <person name="Minx P."/>
            <person name="Mollenhauer M.U."/>
            <person name="Montooth K."/>
            <person name="Mount S.M."/>
            <person name="Mu X."/>
            <person name="Myers E."/>
            <person name="Negre B."/>
            <person name="Newfeld S."/>
            <person name="Nielsen R."/>
            <person name="Noor M.A."/>
            <person name="O'Grady P."/>
            <person name="Pachter L."/>
            <person name="Papaceit M."/>
            <person name="Parisi M.J."/>
            <person name="Parisi M."/>
            <person name="Parts L."/>
            <person name="Pedersen J.S."/>
            <person name="Pesole G."/>
            <person name="Phillippy A.M."/>
            <person name="Ponting C.P."/>
            <person name="Pop M."/>
            <person name="Porcelli D."/>
            <person name="Powell J.R."/>
            <person name="Prohaska S."/>
            <person name="Pruitt K."/>
            <person name="Puig M."/>
            <person name="Quesneville H."/>
            <person name="Ram K.R."/>
            <person name="Rand D."/>
            <person name="Rasmussen M.D."/>
            <person name="Reed L.K."/>
            <person name="Reenan R."/>
            <person name="Reily A."/>
            <person name="Remington K.A."/>
            <person name="Rieger T.T."/>
            <person name="Ritchie M.G."/>
            <person name="Robin C."/>
            <person name="Rogers Y.H."/>
            <person name="Rohde C."/>
            <person name="Rozas J."/>
            <person name="Rubenfield M.J."/>
            <person name="Ruiz A."/>
            <person name="Russo S."/>
            <person name="Salzberg S.L."/>
            <person name="Sanchez-Gracia A."/>
            <person name="Saranga D.J."/>
            <person name="Sato H."/>
            <person name="Schaeffer S.W."/>
            <person name="Schatz M.C."/>
            <person name="Schlenke T."/>
            <person name="Schwartz R."/>
            <person name="Segarra C."/>
            <person name="Singh R.S."/>
            <person name="Sirot L."/>
            <person name="Sirota M."/>
            <person name="Sisneros N.B."/>
            <person name="Smith C.D."/>
            <person name="Smith T.F."/>
            <person name="Spieth J."/>
            <person name="Stage D.E."/>
            <person name="Stark A."/>
            <person name="Stephan W."/>
            <person name="Strausberg R.L."/>
            <person name="Strempel S."/>
            <person name="Sturgill D."/>
            <person name="Sutton G."/>
            <person name="Sutton G.G."/>
            <person name="Tao W."/>
            <person name="Teichmann S."/>
            <person name="Tobari Y.N."/>
            <person name="Tomimura Y."/>
            <person name="Tsolas J.M."/>
            <person name="Valente V.L."/>
            <person name="Venter E."/>
            <person name="Venter J.C."/>
            <person name="Vicario S."/>
            <person name="Vieira F.G."/>
            <person name="Vilella A.J."/>
            <person name="Villasante A."/>
            <person name="Walenz B."/>
            <person name="Wang J."/>
            <person name="Wasserman M."/>
            <person name="Watts T."/>
            <person name="Wilson D."/>
            <person name="Wilson R.K."/>
            <person name="Wing R.A."/>
            <person name="Wolfner M.F."/>
            <person name="Wong A."/>
            <person name="Wong G.K."/>
            <person name="Wu C.I."/>
            <person name="Wu G."/>
            <person name="Yamamoto D."/>
            <person name="Yang H.P."/>
            <person name="Yang S.P."/>
            <person name="Yorke J.A."/>
            <person name="Yoshida K."/>
            <person name="Zdobnov E."/>
            <person name="Zhang P."/>
            <person name="Zhang Y."/>
            <person name="Zimin A.V."/>
            <person name="Baldwin J."/>
            <person name="Abdouelleil A."/>
            <person name="Abdulkadir J."/>
            <person name="Abebe A."/>
            <person name="Abera B."/>
            <person name="Abreu J."/>
            <person name="Acer S.C."/>
            <person name="Aftuck L."/>
            <person name="Alexander A."/>
            <person name="An P."/>
            <person name="Anderson E."/>
            <person name="Anderson S."/>
            <person name="Arachi H."/>
            <person name="Azer M."/>
            <person name="Bachantsang P."/>
            <person name="Barry A."/>
            <person name="Bayul T."/>
            <person name="Berlin A."/>
            <person name="Bessette D."/>
            <person name="Bloom T."/>
            <person name="Blye J."/>
            <person name="Boguslavskiy L."/>
            <person name="Bonnet C."/>
            <person name="Boukhgalter B."/>
            <person name="Bourzgui I."/>
            <person name="Brown A."/>
            <person name="Cahill P."/>
            <person name="Channer S."/>
            <person name="Cheshatsang Y."/>
            <person name="Chuda L."/>
            <person name="Citroen M."/>
            <person name="Collymore A."/>
            <person name="Cooke P."/>
            <person name="Costello M."/>
            <person name="D'Aco K."/>
            <person name="Daza R."/>
            <person name="De Haan G."/>
            <person name="DeGray S."/>
            <person name="DeMaso C."/>
            <person name="Dhargay N."/>
            <person name="Dooley K."/>
            <person name="Dooley E."/>
            <person name="Doricent M."/>
            <person name="Dorje P."/>
            <person name="Dorjee K."/>
            <person name="Dupes A."/>
            <person name="Elong R."/>
            <person name="Falk J."/>
            <person name="Farina A."/>
            <person name="Faro S."/>
            <person name="Ferguson D."/>
            <person name="Fisher S."/>
            <person name="Foley C.D."/>
            <person name="Franke A."/>
            <person name="Friedrich D."/>
            <person name="Gadbois L."/>
            <person name="Gearin G."/>
            <person name="Gearin C.R."/>
            <person name="Giannoukos G."/>
            <person name="Goode T."/>
            <person name="Graham J."/>
            <person name="Grandbois E."/>
            <person name="Grewal S."/>
            <person name="Gyaltsen K."/>
            <person name="Hafez N."/>
            <person name="Hagos B."/>
            <person name="Hall J."/>
            <person name="Henson C."/>
            <person name="Hollinger A."/>
            <person name="Honan T."/>
            <person name="Huard M.D."/>
            <person name="Hughes L."/>
            <person name="Hurhula B."/>
            <person name="Husby M.E."/>
            <person name="Kamat A."/>
            <person name="Kanga B."/>
            <person name="Kashin S."/>
            <person name="Khazanovich D."/>
            <person name="Kisner P."/>
            <person name="Lance K."/>
            <person name="Lara M."/>
            <person name="Lee W."/>
            <person name="Lennon N."/>
            <person name="Letendre F."/>
            <person name="LeVine R."/>
            <person name="Lipovsky A."/>
            <person name="Liu X."/>
            <person name="Liu J."/>
            <person name="Liu S."/>
            <person name="Lokyitsang T."/>
            <person name="Lokyitsang Y."/>
            <person name="Lubonja R."/>
            <person name="Lui A."/>
            <person name="MacDonald P."/>
            <person name="Magnisalis V."/>
            <person name="Maru K."/>
            <person name="Matthews C."/>
            <person name="McCusker W."/>
            <person name="McDonough S."/>
            <person name="Mehta T."/>
            <person name="Meldrim J."/>
            <person name="Meneus L."/>
            <person name="Mihai O."/>
            <person name="Mihalev A."/>
            <person name="Mihova T."/>
            <person name="Mittelman R."/>
            <person name="Mlenga V."/>
            <person name="Montmayeur A."/>
            <person name="Mulrain L."/>
            <person name="Navidi A."/>
            <person name="Naylor J."/>
            <person name="Negash T."/>
            <person name="Nguyen T."/>
            <person name="Nguyen N."/>
            <person name="Nicol R."/>
            <person name="Norbu C."/>
            <person name="Norbu N."/>
            <person name="Novod N."/>
            <person name="O'Neill B."/>
            <person name="Osman S."/>
            <person name="Markiewicz E."/>
            <person name="Oyono O.L."/>
            <person name="Patti C."/>
            <person name="Phunkhang P."/>
            <person name="Pierre F."/>
            <person name="Priest M."/>
            <person name="Raghuraman S."/>
            <person name="Rege F."/>
            <person name="Reyes R."/>
            <person name="Rise C."/>
            <person name="Rogov P."/>
            <person name="Ross K."/>
            <person name="Ryan E."/>
            <person name="Settipalli S."/>
            <person name="Shea T."/>
            <person name="Sherpa N."/>
            <person name="Shi L."/>
            <person name="Shih D."/>
            <person name="Sparrow T."/>
            <person name="Spaulding J."/>
            <person name="Stalker J."/>
            <person name="Stange-Thomann N."/>
            <person name="Stavropoulos S."/>
            <person name="Stone C."/>
            <person name="Strader C."/>
            <person name="Tesfaye S."/>
            <person name="Thomson T."/>
            <person name="Thoulutsang Y."/>
            <person name="Thoulutsang D."/>
            <person name="Topham K."/>
            <person name="Topping I."/>
            <person name="Tsamla T."/>
            <person name="Vassiliev H."/>
            <person name="Vo A."/>
            <person name="Wangchuk T."/>
            <person name="Wangdi T."/>
            <person name="Weiand M."/>
            <person name="Wilkinson J."/>
            <person name="Wilson A."/>
            <person name="Yadav S."/>
            <person name="Young G."/>
            <person name="Yu Q."/>
            <person name="Zembek L."/>
            <person name="Zhong D."/>
            <person name="Zimmer A."/>
            <person name="Zwirko Z."/>
            <person name="Jaffe D.B."/>
            <person name="Alvarez P."/>
            <person name="Brockman W."/>
            <person name="Butler J."/>
            <person name="Chin C."/>
            <person name="Gnerre S."/>
            <person name="Grabherr M."/>
            <person name="Kleber M."/>
            <person name="Mauceli E."/>
            <person name="MacCallum I."/>
        </authorList>
    </citation>
    <scope>NUCLEOTIDE SEQUENCE [LARGE SCALE GENOMIC DNA]</scope>
    <source>
        <strain evidence="5">MSH-3 / Tucson 14011-0111.49</strain>
    </source>
</reference>
<dbReference type="GO" id="GO:0007442">
    <property type="term" value="P:hindgut morphogenesis"/>
    <property type="evidence" value="ECO:0007669"/>
    <property type="project" value="EnsemblMetazoa"/>
</dbReference>
<dbReference type="GO" id="GO:0004896">
    <property type="term" value="F:cytokine receptor activity"/>
    <property type="evidence" value="ECO:0007669"/>
    <property type="project" value="EnsemblMetazoa"/>
</dbReference>
<feature type="compositionally biased region" description="Low complexity" evidence="1">
    <location>
        <begin position="1264"/>
        <end position="1273"/>
    </location>
</feature>
<dbReference type="GO" id="GO:0008284">
    <property type="term" value="P:positive regulation of cell population proliferation"/>
    <property type="evidence" value="ECO:0007669"/>
    <property type="project" value="EnsemblMetazoa"/>
</dbReference>
<feature type="region of interest" description="Disordered" evidence="1">
    <location>
        <begin position="1256"/>
        <end position="1279"/>
    </location>
</feature>
<dbReference type="eggNOG" id="ENOG502QTMM">
    <property type="taxonomic scope" value="Eukaryota"/>
</dbReference>
<dbReference type="HOGENOM" id="CLU_260365_0_0_1"/>
<dbReference type="CDD" id="cd00063">
    <property type="entry name" value="FN3"/>
    <property type="match status" value="2"/>
</dbReference>
<feature type="region of interest" description="Disordered" evidence="1">
    <location>
        <begin position="1051"/>
        <end position="1105"/>
    </location>
</feature>
<dbReference type="STRING" id="7234.B4H4R0"/>
<evidence type="ECO:0000256" key="1">
    <source>
        <dbReference type="SAM" id="MobiDB-lite"/>
    </source>
</evidence>
<dbReference type="GO" id="GO:1990782">
    <property type="term" value="F:protein tyrosine kinase binding"/>
    <property type="evidence" value="ECO:0007669"/>
    <property type="project" value="EnsemblMetazoa"/>
</dbReference>
<dbReference type="GO" id="GO:0016324">
    <property type="term" value="C:apical plasma membrane"/>
    <property type="evidence" value="ECO:0007669"/>
    <property type="project" value="EnsemblMetazoa"/>
</dbReference>
<proteinExistence type="predicted"/>
<gene>
    <name evidence="4" type="primary">Dper\GL18308</name>
    <name evidence="4" type="ORF">Dper_GL18308</name>
</gene>
<dbReference type="GO" id="GO:0046982">
    <property type="term" value="F:protein heterodimerization activity"/>
    <property type="evidence" value="ECO:0007669"/>
    <property type="project" value="EnsemblMetazoa"/>
</dbReference>
<keyword evidence="5" id="KW-1185">Reference proteome</keyword>
<dbReference type="GO" id="GO:0007350">
    <property type="term" value="P:blastoderm segmentation"/>
    <property type="evidence" value="ECO:0007669"/>
    <property type="project" value="EnsemblMetazoa"/>
</dbReference>
<dbReference type="GO" id="GO:0007616">
    <property type="term" value="P:long-term memory"/>
    <property type="evidence" value="ECO:0007669"/>
    <property type="project" value="EnsemblMetazoa"/>
</dbReference>
<evidence type="ECO:0000259" key="3">
    <source>
        <dbReference type="PROSITE" id="PS50853"/>
    </source>
</evidence>
<dbReference type="OrthoDB" id="6381660at2759"/>
<feature type="region of interest" description="Disordered" evidence="1">
    <location>
        <begin position="973"/>
        <end position="1010"/>
    </location>
</feature>
<dbReference type="SUPFAM" id="SSF49265">
    <property type="entry name" value="Fibronectin type III"/>
    <property type="match status" value="3"/>
</dbReference>
<evidence type="ECO:0000256" key="2">
    <source>
        <dbReference type="SAM" id="SignalP"/>
    </source>
</evidence>
<feature type="chain" id="PRO_5002804775" evidence="2">
    <location>
        <begin position="28"/>
        <end position="1299"/>
    </location>
</feature>
<dbReference type="GO" id="GO:0045475">
    <property type="term" value="P:locomotor rhythm"/>
    <property type="evidence" value="ECO:0007669"/>
    <property type="project" value="EnsemblMetazoa"/>
</dbReference>
<dbReference type="EMBL" id="CH479209">
    <property type="protein sequence ID" value="EDW32672.1"/>
    <property type="molecule type" value="Genomic_DNA"/>
</dbReference>
<dbReference type="Proteomes" id="UP000008744">
    <property type="component" value="Unassembled WGS sequence"/>
</dbReference>
<dbReference type="InterPro" id="IPR003961">
    <property type="entry name" value="FN3_dom"/>
</dbReference>
<sequence>MHSSRSIVQQVLELLALLATVFQQAVATVEPGWLYPDKVEQLIGADFNISCTINETYFRETNTAESCTVDQLYFKSKMQEYRRSPDIRIVNNTTIIFSAREAVEQEDEYRCMCGIYVINTSKVYVGTRPLLIEDFSCVGYDFNYMLCNFTKPQNKIITKYNVSFTVYQKDSRYMYPVDCNFDAAPVVTCNITDESYQKFTKIYYFHLDIRNTLGQEKQIIEVNHFERTVPSRPGQNLTVVNRTESSICLSWEMPRRTNYPRGLTWQVQVTPVNLATLKRNNWRNNSSSIKDTLCLTELPYAGYDYTLRVRVRGNQNNTMWSEPLVYNFVTGPERPRRPPLVTDGSFYVYSSETMMRFYWEPLAPHELNGDDFKYIISEYRVNGSLVDPSVIKVESNSALIEHWNNNANHDILIRSSNSVNASVNATHMSIGPISNADINERVPKNIRSVYHPNNKSYTVSWESPLDVFELTNYTVFWCVAKPALQSECAGSIRFEKVDSRQRQFTTTKDQPPSLHMAVSANYRHHNTGMRWLICSSDKKDDLAKMEPTIDASSNSTLTVKWSTERVCPVILTGYNLTYCQRSAGKPDNCTTEAIEDRDAKQYVIRDLVPYTDYSVKMLMKSETRASKYSDELIKRTGEAAPSQPRELQLHNVSNSSAQLAWKPPLKANGVVRAYEGIFHHDNTTDYFKLPASADELVDKEKLISFELGNLTAYTDYEVSIRARTLYPSEPSNVIRFRTAIGVPSPPTLLVTNNKDQSSRLDWKAPRQPAGLVDYYEISLRDNNSSCLVSYILPGQNRSHVMATPRCTSHNPFQLAVRAINVERLLHTGDLQEVGEANGARPAVSAKSCQVHLDGLGEEDRIAFETYSSNATGYRLHRSEWGTYGFICTPEIHSVKAMYQTIEVSLAILVLGVIFYTVYKKYRKMSDIDLVLPQGILETLKKPKDMGGLGLSMGPDMASSGGIICTRVDDSPQYTQQDMPHDFSSCGSESSKSLLRNTSSSGGCTDRDDRYDDQTEIVGMNPMTTMNTMTAMNSSPAPPTSYVSMRHGLLVQNDRESESERDRDIEREQQRSSMQEMQANHQSSGYIKPTQMKSWPSSNANTLPGPNVPTAATATQPMSVPLSMARMPLNGYVPVNILKSQPQMDPNGGHRVAPTPDAAAFFVPEHLLNAENSMQAASDLHKLQPLNPAPTAAAASPTYLPAISASAAAAPKPQAFLPAISPSAAPKLNVDTGYTTMEQLQRTGLMKPQALPQSIGMHTSAQPSGGAAAGATTGPRVKPQINGYVTPQDLNALAHNRHVL</sequence>
<dbReference type="Pfam" id="PF00041">
    <property type="entry name" value="fn3"/>
    <property type="match status" value="2"/>
</dbReference>
<evidence type="ECO:0000313" key="4">
    <source>
        <dbReference type="EMBL" id="EDW32672.1"/>
    </source>
</evidence>
<dbReference type="InterPro" id="IPR036116">
    <property type="entry name" value="FN3_sf"/>
</dbReference>
<feature type="domain" description="Fibronectin type-III" evidence="3">
    <location>
        <begin position="742"/>
        <end position="842"/>
    </location>
</feature>
<dbReference type="GO" id="GO:0097678">
    <property type="term" value="F:SOCS family protein binding"/>
    <property type="evidence" value="ECO:0007669"/>
    <property type="project" value="EnsemblMetazoa"/>
</dbReference>
<dbReference type="GO" id="GO:0097677">
    <property type="term" value="F:STAT family protein binding"/>
    <property type="evidence" value="ECO:0007669"/>
    <property type="project" value="EnsemblMetazoa"/>
</dbReference>
<protein>
    <submittedName>
        <fullName evidence="4">GL18308</fullName>
    </submittedName>
</protein>
<feature type="domain" description="Fibronectin type-III" evidence="3">
    <location>
        <begin position="643"/>
        <end position="741"/>
    </location>
</feature>
<dbReference type="PhylomeDB" id="B4H4R0"/>
<feature type="domain" description="Fibronectin type-III" evidence="3">
    <location>
        <begin position="233"/>
        <end position="333"/>
    </location>
</feature>
<feature type="domain" description="Fibronectin type-III" evidence="3">
    <location>
        <begin position="543"/>
        <end position="639"/>
    </location>
</feature>
<dbReference type="GO" id="GO:0042246">
    <property type="term" value="P:tissue regeneration"/>
    <property type="evidence" value="ECO:0007669"/>
    <property type="project" value="EnsemblMetazoa"/>
</dbReference>
<dbReference type="PROSITE" id="PS50853">
    <property type="entry name" value="FN3"/>
    <property type="match status" value="4"/>
</dbReference>